<keyword evidence="2" id="KW-0808">Transferase</keyword>
<gene>
    <name evidence="4" type="ORF">LIY65_04355</name>
</gene>
<feature type="domain" description="Methyltransferase" evidence="3">
    <location>
        <begin position="42"/>
        <end position="130"/>
    </location>
</feature>
<dbReference type="GO" id="GO:0032259">
    <property type="term" value="P:methylation"/>
    <property type="evidence" value="ECO:0007669"/>
    <property type="project" value="UniProtKB-KW"/>
</dbReference>
<dbReference type="AlphaFoldDB" id="A0AAW4U6S4"/>
<dbReference type="Proteomes" id="UP001198190">
    <property type="component" value="Unassembled WGS sequence"/>
</dbReference>
<dbReference type="RefSeq" id="WP_227152765.1">
    <property type="nucleotide sequence ID" value="NZ_JAJCGD010000007.1"/>
</dbReference>
<accession>A0AAW4U6S4</accession>
<sequence length="196" mass="22591">MLNKTINYYDTNAKEFVEGTLNVDFKATQDKFINKLPAKGYILDFGCGSGRDTKYFLAKDFKVDAIDGSIELCKIASEYTNIKVHHMYFNELSIVNKYDGIWACSSILHLSLDDLVDVFKRMSKALKDEGIIYTSFKYGDFSGERNGRFFTDMTEDSFAKLIANVDNLKVEEQWITADVRPQRGNEKWLNLILRKK</sequence>
<evidence type="ECO:0000256" key="1">
    <source>
        <dbReference type="ARBA" id="ARBA00022603"/>
    </source>
</evidence>
<protein>
    <submittedName>
        <fullName evidence="4">Class I SAM-dependent methyltransferase</fullName>
    </submittedName>
</protein>
<proteinExistence type="predicted"/>
<dbReference type="InterPro" id="IPR041698">
    <property type="entry name" value="Methyltransf_25"/>
</dbReference>
<dbReference type="Pfam" id="PF13649">
    <property type="entry name" value="Methyltransf_25"/>
    <property type="match status" value="1"/>
</dbReference>
<evidence type="ECO:0000256" key="2">
    <source>
        <dbReference type="ARBA" id="ARBA00022679"/>
    </source>
</evidence>
<keyword evidence="1 4" id="KW-0489">Methyltransferase</keyword>
<dbReference type="InterPro" id="IPR029063">
    <property type="entry name" value="SAM-dependent_MTases_sf"/>
</dbReference>
<comment type="caution">
    <text evidence="4">The sequence shown here is derived from an EMBL/GenBank/DDBJ whole genome shotgun (WGS) entry which is preliminary data.</text>
</comment>
<dbReference type="EMBL" id="JAJCGD010000007">
    <property type="protein sequence ID" value="MCB6827916.1"/>
    <property type="molecule type" value="Genomic_DNA"/>
</dbReference>
<evidence type="ECO:0000313" key="4">
    <source>
        <dbReference type="EMBL" id="MCB6827916.1"/>
    </source>
</evidence>
<reference evidence="4" key="1">
    <citation type="submission" date="2021-10" db="EMBL/GenBank/DDBJ databases">
        <title>Collection of gut derived symbiotic bacterial strains cultured from healthy donors.</title>
        <authorList>
            <person name="Lin H."/>
            <person name="Littmann E."/>
            <person name="Claire K."/>
            <person name="Pamer E."/>
        </authorList>
    </citation>
    <scope>NUCLEOTIDE SEQUENCE</scope>
    <source>
        <strain evidence="4">MSK.7.16</strain>
    </source>
</reference>
<dbReference type="GO" id="GO:0008168">
    <property type="term" value="F:methyltransferase activity"/>
    <property type="evidence" value="ECO:0007669"/>
    <property type="project" value="UniProtKB-KW"/>
</dbReference>
<name>A0AAW4U6S4_9FIRM</name>
<evidence type="ECO:0000259" key="3">
    <source>
        <dbReference type="Pfam" id="PF13649"/>
    </source>
</evidence>
<dbReference type="SUPFAM" id="SSF53335">
    <property type="entry name" value="S-adenosyl-L-methionine-dependent methyltransferases"/>
    <property type="match status" value="1"/>
</dbReference>
<evidence type="ECO:0000313" key="5">
    <source>
        <dbReference type="Proteomes" id="UP001198190"/>
    </source>
</evidence>
<dbReference type="PANTHER" id="PTHR43861:SF1">
    <property type="entry name" value="TRANS-ACONITATE 2-METHYLTRANSFERASE"/>
    <property type="match status" value="1"/>
</dbReference>
<dbReference type="Gene3D" id="3.40.50.150">
    <property type="entry name" value="Vaccinia Virus protein VP39"/>
    <property type="match status" value="1"/>
</dbReference>
<dbReference type="CDD" id="cd02440">
    <property type="entry name" value="AdoMet_MTases"/>
    <property type="match status" value="1"/>
</dbReference>
<organism evidence="4 5">
    <name type="scientific">Megamonas funiformis</name>
    <dbReference type="NCBI Taxonomy" id="437897"/>
    <lineage>
        <taxon>Bacteria</taxon>
        <taxon>Bacillati</taxon>
        <taxon>Bacillota</taxon>
        <taxon>Negativicutes</taxon>
        <taxon>Selenomonadales</taxon>
        <taxon>Selenomonadaceae</taxon>
        <taxon>Megamonas</taxon>
    </lineage>
</organism>
<dbReference type="PANTHER" id="PTHR43861">
    <property type="entry name" value="TRANS-ACONITATE 2-METHYLTRANSFERASE-RELATED"/>
    <property type="match status" value="1"/>
</dbReference>